<feature type="non-terminal residue" evidence="2">
    <location>
        <position position="126"/>
    </location>
</feature>
<evidence type="ECO:0000313" key="2">
    <source>
        <dbReference type="EMBL" id="SVD44176.1"/>
    </source>
</evidence>
<protein>
    <recommendedName>
        <fullName evidence="1">SIS domain-containing protein</fullName>
    </recommendedName>
</protein>
<dbReference type="SUPFAM" id="SSF53697">
    <property type="entry name" value="SIS domain"/>
    <property type="match status" value="1"/>
</dbReference>
<dbReference type="PANTHER" id="PTHR30390">
    <property type="entry name" value="SEDOHEPTULOSE 7-PHOSPHATE ISOMERASE / DNAA INITIATOR-ASSOCIATING FACTOR FOR REPLICATION INITIATION"/>
    <property type="match status" value="1"/>
</dbReference>
<gene>
    <name evidence="2" type="ORF">METZ01_LOCUS397030</name>
</gene>
<sequence length="126" mass="13143">VEFFKDYFSNITERLNDADTSQLVAAADLIRSVGESGGKVIVVGNGGSAAIASHLAVDLTKAAGIRAVNFSDPALLTCFANDYGFEHWVEKALGYFADEGDLLVLVSSSGESANIVNGARRAVGMG</sequence>
<dbReference type="GO" id="GO:0097367">
    <property type="term" value="F:carbohydrate derivative binding"/>
    <property type="evidence" value="ECO:0007669"/>
    <property type="project" value="InterPro"/>
</dbReference>
<dbReference type="Pfam" id="PF13580">
    <property type="entry name" value="SIS_2"/>
    <property type="match status" value="1"/>
</dbReference>
<name>A0A382VCA4_9ZZZZ</name>
<organism evidence="2">
    <name type="scientific">marine metagenome</name>
    <dbReference type="NCBI Taxonomy" id="408172"/>
    <lineage>
        <taxon>unclassified sequences</taxon>
        <taxon>metagenomes</taxon>
        <taxon>ecological metagenomes</taxon>
    </lineage>
</organism>
<dbReference type="PROSITE" id="PS51464">
    <property type="entry name" value="SIS"/>
    <property type="match status" value="1"/>
</dbReference>
<dbReference type="InterPro" id="IPR001347">
    <property type="entry name" value="SIS_dom"/>
</dbReference>
<feature type="non-terminal residue" evidence="2">
    <location>
        <position position="1"/>
    </location>
</feature>
<reference evidence="2" key="1">
    <citation type="submission" date="2018-05" db="EMBL/GenBank/DDBJ databases">
        <authorList>
            <person name="Lanie J.A."/>
            <person name="Ng W.-L."/>
            <person name="Kazmierczak K.M."/>
            <person name="Andrzejewski T.M."/>
            <person name="Davidsen T.M."/>
            <person name="Wayne K.J."/>
            <person name="Tettelin H."/>
            <person name="Glass J.I."/>
            <person name="Rusch D."/>
            <person name="Podicherti R."/>
            <person name="Tsui H.-C.T."/>
            <person name="Winkler M.E."/>
        </authorList>
    </citation>
    <scope>NUCLEOTIDE SEQUENCE</scope>
</reference>
<dbReference type="EMBL" id="UINC01150881">
    <property type="protein sequence ID" value="SVD44176.1"/>
    <property type="molecule type" value="Genomic_DNA"/>
</dbReference>
<dbReference type="Gene3D" id="3.40.50.10490">
    <property type="entry name" value="Glucose-6-phosphate isomerase like protein, domain 1"/>
    <property type="match status" value="1"/>
</dbReference>
<feature type="domain" description="SIS" evidence="1">
    <location>
        <begin position="26"/>
        <end position="126"/>
    </location>
</feature>
<evidence type="ECO:0000259" key="1">
    <source>
        <dbReference type="PROSITE" id="PS51464"/>
    </source>
</evidence>
<proteinExistence type="predicted"/>
<dbReference type="InterPro" id="IPR050099">
    <property type="entry name" value="SIS_GmhA/DiaA_subfam"/>
</dbReference>
<dbReference type="PANTHER" id="PTHR30390:SF7">
    <property type="entry name" value="PHOSPHOHEPTOSE ISOMERASE"/>
    <property type="match status" value="1"/>
</dbReference>
<accession>A0A382VCA4</accession>
<dbReference type="GO" id="GO:1901135">
    <property type="term" value="P:carbohydrate derivative metabolic process"/>
    <property type="evidence" value="ECO:0007669"/>
    <property type="project" value="InterPro"/>
</dbReference>
<dbReference type="AlphaFoldDB" id="A0A382VCA4"/>
<dbReference type="InterPro" id="IPR046348">
    <property type="entry name" value="SIS_dom_sf"/>
</dbReference>